<proteinExistence type="predicted"/>
<dbReference type="Proteomes" id="UP000710385">
    <property type="component" value="Unassembled WGS sequence"/>
</dbReference>
<dbReference type="AlphaFoldDB" id="A0A928Y5T5"/>
<protein>
    <submittedName>
        <fullName evidence="1">Uncharacterized protein</fullName>
    </submittedName>
</protein>
<comment type="caution">
    <text evidence="1">The sequence shown here is derived from an EMBL/GenBank/DDBJ whole genome shotgun (WGS) entry which is preliminary data.</text>
</comment>
<dbReference type="EMBL" id="JABTTY010000001">
    <property type="protein sequence ID" value="MBE7524827.1"/>
    <property type="molecule type" value="Genomic_DNA"/>
</dbReference>
<reference evidence="1" key="1">
    <citation type="submission" date="2020-05" db="EMBL/GenBank/DDBJ databases">
        <title>High-Quality Genomes of Partial-Nitritation/Anammox System by Hierarchical Clustering Based Hybrid Assembly.</title>
        <authorList>
            <person name="Liu L."/>
            <person name="Wang Y."/>
            <person name="Che Y."/>
            <person name="Chen Y."/>
            <person name="Xia Y."/>
            <person name="Luo R."/>
            <person name="Cheng S.H."/>
            <person name="Zheng C."/>
            <person name="Zhang T."/>
        </authorList>
    </citation>
    <scope>NUCLEOTIDE SEQUENCE</scope>
    <source>
        <strain evidence="1">H1_PAT1</strain>
    </source>
</reference>
<accession>A0A928Y5T5</accession>
<organism evidence="1 2">
    <name type="scientific">candidate division WWE3 bacterium</name>
    <dbReference type="NCBI Taxonomy" id="2053526"/>
    <lineage>
        <taxon>Bacteria</taxon>
        <taxon>Katanobacteria</taxon>
    </lineage>
</organism>
<name>A0A928Y5T5_UNCKA</name>
<sequence>MVGPIRIEGQELYKCAVCGHFYETKELADQCEAWCREHESCNTEIIKQAVQ</sequence>
<evidence type="ECO:0000313" key="2">
    <source>
        <dbReference type="Proteomes" id="UP000710385"/>
    </source>
</evidence>
<gene>
    <name evidence="1" type="ORF">HS096_00295</name>
</gene>
<evidence type="ECO:0000313" key="1">
    <source>
        <dbReference type="EMBL" id="MBE7524827.1"/>
    </source>
</evidence>